<dbReference type="EMBL" id="UINC01035298">
    <property type="protein sequence ID" value="SVB27488.1"/>
    <property type="molecule type" value="Genomic_DNA"/>
</dbReference>
<evidence type="ECO:0000313" key="3">
    <source>
        <dbReference type="EMBL" id="SVB27488.1"/>
    </source>
</evidence>
<keyword evidence="1" id="KW-0472">Membrane</keyword>
<sequence>MLEWLCKRFNYPTYWSDMSGITLHRGEEMKMQLKPHFFSFFHLYVIFFLLLIWAYVIHDFFESDKFEEFPGYDFIKGLPFVNEVLAGAIIWSLALFVVGFIARYFFMDAGGQSIFRLYSGVAILGIIVLSYHQWKMEDTMDFGLWFIPGITAVIGLIGLLSVDAYRRSFTYYLTDNRIVLQSSFLMNRSERQVRYNHIEDIKMEQGIIGTMLGYGTVLPLTGSGLGTGSDESMVIAGSGAEVKGLGVGLLGGSRTSSKRIRHNPHDCLYGVPQPSKVRDLITENIQSDTGVEHLKNIQELLSKQEGNEDE</sequence>
<dbReference type="InterPro" id="IPR005182">
    <property type="entry name" value="YdbS-like_PH"/>
</dbReference>
<feature type="transmembrane region" description="Helical" evidence="1">
    <location>
        <begin position="113"/>
        <end position="131"/>
    </location>
</feature>
<evidence type="ECO:0000256" key="1">
    <source>
        <dbReference type="SAM" id="Phobius"/>
    </source>
</evidence>
<feature type="transmembrane region" description="Helical" evidence="1">
    <location>
        <begin position="143"/>
        <end position="162"/>
    </location>
</feature>
<gene>
    <name evidence="3" type="ORF">METZ01_LOCUS180342</name>
</gene>
<feature type="domain" description="YdbS-like PH" evidence="2">
    <location>
        <begin position="167"/>
        <end position="218"/>
    </location>
</feature>
<feature type="transmembrane region" description="Helical" evidence="1">
    <location>
        <begin position="84"/>
        <end position="106"/>
    </location>
</feature>
<feature type="transmembrane region" description="Helical" evidence="1">
    <location>
        <begin position="37"/>
        <end position="57"/>
    </location>
</feature>
<dbReference type="AlphaFoldDB" id="A0A382CMP5"/>
<protein>
    <recommendedName>
        <fullName evidence="2">YdbS-like PH domain-containing protein</fullName>
    </recommendedName>
</protein>
<name>A0A382CMP5_9ZZZZ</name>
<dbReference type="Pfam" id="PF03703">
    <property type="entry name" value="bPH_2"/>
    <property type="match status" value="1"/>
</dbReference>
<evidence type="ECO:0000259" key="2">
    <source>
        <dbReference type="Pfam" id="PF03703"/>
    </source>
</evidence>
<organism evidence="3">
    <name type="scientific">marine metagenome</name>
    <dbReference type="NCBI Taxonomy" id="408172"/>
    <lineage>
        <taxon>unclassified sequences</taxon>
        <taxon>metagenomes</taxon>
        <taxon>ecological metagenomes</taxon>
    </lineage>
</organism>
<reference evidence="3" key="1">
    <citation type="submission" date="2018-05" db="EMBL/GenBank/DDBJ databases">
        <authorList>
            <person name="Lanie J.A."/>
            <person name="Ng W.-L."/>
            <person name="Kazmierczak K.M."/>
            <person name="Andrzejewski T.M."/>
            <person name="Davidsen T.M."/>
            <person name="Wayne K.J."/>
            <person name="Tettelin H."/>
            <person name="Glass J.I."/>
            <person name="Rusch D."/>
            <person name="Podicherti R."/>
            <person name="Tsui H.-C.T."/>
            <person name="Winkler M.E."/>
        </authorList>
    </citation>
    <scope>NUCLEOTIDE SEQUENCE</scope>
</reference>
<keyword evidence="1" id="KW-0812">Transmembrane</keyword>
<proteinExistence type="predicted"/>
<keyword evidence="1" id="KW-1133">Transmembrane helix</keyword>
<accession>A0A382CMP5</accession>